<evidence type="ECO:0000256" key="7">
    <source>
        <dbReference type="ARBA" id="ARBA00022723"/>
    </source>
</evidence>
<gene>
    <name evidence="14" type="ordered locus">Intca_1869</name>
</gene>
<evidence type="ECO:0000256" key="5">
    <source>
        <dbReference type="ARBA" id="ARBA00022617"/>
    </source>
</evidence>
<dbReference type="PANTHER" id="PTHR30333:SF1">
    <property type="entry name" value="CYTOCHROME C-TYPE PROTEIN NAPC"/>
    <property type="match status" value="1"/>
</dbReference>
<evidence type="ECO:0000256" key="12">
    <source>
        <dbReference type="SAM" id="Phobius"/>
    </source>
</evidence>
<reference evidence="14 15" key="1">
    <citation type="journal article" date="2010" name="Stand. Genomic Sci.">
        <title>Complete genome sequence of Intrasporangium calvum type strain (7 KIP).</title>
        <authorList>
            <person name="Del Rio T.G."/>
            <person name="Chertkov O."/>
            <person name="Yasawong M."/>
            <person name="Lucas S."/>
            <person name="Deshpande S."/>
            <person name="Cheng J.F."/>
            <person name="Detter C."/>
            <person name="Tapia R."/>
            <person name="Han C."/>
            <person name="Goodwin L."/>
            <person name="Pitluck S."/>
            <person name="Liolios K."/>
            <person name="Ivanova N."/>
            <person name="Mavromatis K."/>
            <person name="Pati A."/>
            <person name="Chen A."/>
            <person name="Palaniappan K."/>
            <person name="Land M."/>
            <person name="Hauser L."/>
            <person name="Chang Y.J."/>
            <person name="Jeffries C.D."/>
            <person name="Rohde M."/>
            <person name="Pukall R."/>
            <person name="Sikorski J."/>
            <person name="Goker M."/>
            <person name="Woyke T."/>
            <person name="Bristow J."/>
            <person name="Eisen J.A."/>
            <person name="Markowitz V."/>
            <person name="Hugenholtz P."/>
            <person name="Kyrpides N.C."/>
            <person name="Klenk H.P."/>
            <person name="Lapidus A."/>
        </authorList>
    </citation>
    <scope>NUCLEOTIDE SEQUENCE [LARGE SCALE GENOMIC DNA]</scope>
    <source>
        <strain evidence="15">ATCC 23552 / DSM 43043 / JCM 3097 / NBRC 12989 / 7 KIP</strain>
    </source>
</reference>
<comment type="similarity">
    <text evidence="2">Belongs to the NapC/NirT/NrfH family.</text>
</comment>
<accession>E6SB92</accession>
<dbReference type="STRING" id="710696.Intca_1869"/>
<evidence type="ECO:0000256" key="2">
    <source>
        <dbReference type="ARBA" id="ARBA00007395"/>
    </source>
</evidence>
<sequence>MAANLSTRATLARRVRRWFLPIVGVLVGVLVGLSFFTFGYANGSAYFGKDPQACAQCHSMNDQFTAWSNGGHRHVATCQDCHAPHDDPVAWALDEADNGFWHSLKFTFGAYPQNIKIREKNREVVQEACLYCHKEVVSRTEMSRPHGEGVSCLQCHSEVGHER</sequence>
<evidence type="ECO:0000259" key="13">
    <source>
        <dbReference type="Pfam" id="PF03264"/>
    </source>
</evidence>
<dbReference type="OrthoDB" id="9782159at2"/>
<evidence type="ECO:0000256" key="8">
    <source>
        <dbReference type="ARBA" id="ARBA00022982"/>
    </source>
</evidence>
<dbReference type="GO" id="GO:0009061">
    <property type="term" value="P:anaerobic respiration"/>
    <property type="evidence" value="ECO:0007669"/>
    <property type="project" value="TreeGrafter"/>
</dbReference>
<evidence type="ECO:0000313" key="15">
    <source>
        <dbReference type="Proteomes" id="UP000008914"/>
    </source>
</evidence>
<dbReference type="HOGENOM" id="CLU_096753_0_2_11"/>
<proteinExistence type="inferred from homology"/>
<evidence type="ECO:0000256" key="11">
    <source>
        <dbReference type="ARBA" id="ARBA00023136"/>
    </source>
</evidence>
<dbReference type="EMBL" id="CP002343">
    <property type="protein sequence ID" value="ADU48380.1"/>
    <property type="molecule type" value="Genomic_DNA"/>
</dbReference>
<feature type="transmembrane region" description="Helical" evidence="12">
    <location>
        <begin position="18"/>
        <end position="41"/>
    </location>
</feature>
<dbReference type="Gene3D" id="1.10.3820.10">
    <property type="entry name" value="Di-heme elbow motif domain"/>
    <property type="match status" value="1"/>
</dbReference>
<dbReference type="Pfam" id="PF03264">
    <property type="entry name" value="Cytochrom_NNT"/>
    <property type="match status" value="1"/>
</dbReference>
<evidence type="ECO:0000313" key="14">
    <source>
        <dbReference type="EMBL" id="ADU48380.1"/>
    </source>
</evidence>
<dbReference type="Proteomes" id="UP000008914">
    <property type="component" value="Chromosome"/>
</dbReference>
<dbReference type="GO" id="GO:0022900">
    <property type="term" value="P:electron transport chain"/>
    <property type="evidence" value="ECO:0007669"/>
    <property type="project" value="InterPro"/>
</dbReference>
<keyword evidence="7" id="KW-0479">Metal-binding</keyword>
<dbReference type="GO" id="GO:0046872">
    <property type="term" value="F:metal ion binding"/>
    <property type="evidence" value="ECO:0007669"/>
    <property type="project" value="UniProtKB-KW"/>
</dbReference>
<dbReference type="InterPro" id="IPR038266">
    <property type="entry name" value="NapC/NirT_cytc_sf"/>
</dbReference>
<feature type="domain" description="NapC/NirT cytochrome c N-terminal" evidence="13">
    <location>
        <begin position="23"/>
        <end position="162"/>
    </location>
</feature>
<evidence type="ECO:0000256" key="10">
    <source>
        <dbReference type="ARBA" id="ARBA00023004"/>
    </source>
</evidence>
<dbReference type="GO" id="GO:0005886">
    <property type="term" value="C:plasma membrane"/>
    <property type="evidence" value="ECO:0007669"/>
    <property type="project" value="UniProtKB-SubCell"/>
</dbReference>
<dbReference type="InterPro" id="IPR017571">
    <property type="entry name" value="NrfH"/>
</dbReference>
<dbReference type="GO" id="GO:0009055">
    <property type="term" value="F:electron transfer activity"/>
    <property type="evidence" value="ECO:0007669"/>
    <property type="project" value="TreeGrafter"/>
</dbReference>
<evidence type="ECO:0000256" key="9">
    <source>
        <dbReference type="ARBA" id="ARBA00022989"/>
    </source>
</evidence>
<dbReference type="SUPFAM" id="SSF48695">
    <property type="entry name" value="Multiheme cytochromes"/>
    <property type="match status" value="1"/>
</dbReference>
<dbReference type="InterPro" id="IPR005126">
    <property type="entry name" value="NapC/NirT_cyt_c_N"/>
</dbReference>
<keyword evidence="8" id="KW-0249">Electron transport</keyword>
<dbReference type="NCBIfam" id="TIGR03153">
    <property type="entry name" value="cytochr_NrfH"/>
    <property type="match status" value="1"/>
</dbReference>
<evidence type="ECO:0000256" key="4">
    <source>
        <dbReference type="ARBA" id="ARBA00022475"/>
    </source>
</evidence>
<keyword evidence="15" id="KW-1185">Reference proteome</keyword>
<evidence type="ECO:0000256" key="6">
    <source>
        <dbReference type="ARBA" id="ARBA00022692"/>
    </source>
</evidence>
<comment type="subcellular location">
    <subcellularLocation>
        <location evidence="1">Cell membrane</location>
    </subcellularLocation>
</comment>
<keyword evidence="5" id="KW-0349">Heme</keyword>
<dbReference type="InterPro" id="IPR036280">
    <property type="entry name" value="Multihaem_cyt_sf"/>
</dbReference>
<organism evidence="14 15">
    <name type="scientific">Intrasporangium calvum (strain ATCC 23552 / DSM 43043 / JCM 3097 / NBRC 12989 / NCIMB 10167 / NRRL B-3866 / 7 KIP)</name>
    <dbReference type="NCBI Taxonomy" id="710696"/>
    <lineage>
        <taxon>Bacteria</taxon>
        <taxon>Bacillati</taxon>
        <taxon>Actinomycetota</taxon>
        <taxon>Actinomycetes</taxon>
        <taxon>Micrococcales</taxon>
        <taxon>Intrasporangiaceae</taxon>
        <taxon>Intrasporangium</taxon>
    </lineage>
</organism>
<dbReference type="eggNOG" id="COG3005">
    <property type="taxonomic scope" value="Bacteria"/>
</dbReference>
<dbReference type="RefSeq" id="WP_013492695.1">
    <property type="nucleotide sequence ID" value="NC_014830.1"/>
</dbReference>
<evidence type="ECO:0000256" key="3">
    <source>
        <dbReference type="ARBA" id="ARBA00022448"/>
    </source>
</evidence>
<name>E6SB92_INTC7</name>
<dbReference type="PANTHER" id="PTHR30333">
    <property type="entry name" value="CYTOCHROME C-TYPE PROTEIN"/>
    <property type="match status" value="1"/>
</dbReference>
<keyword evidence="10" id="KW-0408">Iron</keyword>
<evidence type="ECO:0000256" key="1">
    <source>
        <dbReference type="ARBA" id="ARBA00004236"/>
    </source>
</evidence>
<dbReference type="KEGG" id="ica:Intca_1869"/>
<dbReference type="InterPro" id="IPR051174">
    <property type="entry name" value="Cytochrome_c-type_ET"/>
</dbReference>
<keyword evidence="6 12" id="KW-0812">Transmembrane</keyword>
<keyword evidence="11 12" id="KW-0472">Membrane</keyword>
<keyword evidence="9 12" id="KW-1133">Transmembrane helix</keyword>
<keyword evidence="4" id="KW-1003">Cell membrane</keyword>
<protein>
    <submittedName>
        <fullName evidence="14">Cytochrome c nitrate reductase, small subunit</fullName>
    </submittedName>
</protein>
<dbReference type="AlphaFoldDB" id="E6SB92"/>
<keyword evidence="3" id="KW-0813">Transport</keyword>